<gene>
    <name evidence="2" type="ORF">S01H4_03054</name>
</gene>
<proteinExistence type="predicted"/>
<dbReference type="AlphaFoldDB" id="X1AQB3"/>
<feature type="domain" description="HD-GYP" evidence="1">
    <location>
        <begin position="57"/>
        <end position="244"/>
    </location>
</feature>
<dbReference type="CDD" id="cd00077">
    <property type="entry name" value="HDc"/>
    <property type="match status" value="1"/>
</dbReference>
<dbReference type="SUPFAM" id="SSF109604">
    <property type="entry name" value="HD-domain/PDEase-like"/>
    <property type="match status" value="1"/>
</dbReference>
<protein>
    <recommendedName>
        <fullName evidence="1">HD-GYP domain-containing protein</fullName>
    </recommendedName>
</protein>
<organism evidence="2">
    <name type="scientific">marine sediment metagenome</name>
    <dbReference type="NCBI Taxonomy" id="412755"/>
    <lineage>
        <taxon>unclassified sequences</taxon>
        <taxon>metagenomes</taxon>
        <taxon>ecological metagenomes</taxon>
    </lineage>
</organism>
<dbReference type="EMBL" id="BART01000714">
    <property type="protein sequence ID" value="GAG74458.1"/>
    <property type="molecule type" value="Genomic_DNA"/>
</dbReference>
<dbReference type="PANTHER" id="PTHR43155:SF2">
    <property type="entry name" value="CYCLIC DI-GMP PHOSPHODIESTERASE PA4108"/>
    <property type="match status" value="1"/>
</dbReference>
<comment type="caution">
    <text evidence="2">The sequence shown here is derived from an EMBL/GenBank/DDBJ whole genome shotgun (WGS) entry which is preliminary data.</text>
</comment>
<dbReference type="Gene3D" id="1.10.3210.10">
    <property type="entry name" value="Hypothetical protein af1432"/>
    <property type="match status" value="1"/>
</dbReference>
<reference evidence="2" key="1">
    <citation type="journal article" date="2014" name="Front. Microbiol.">
        <title>High frequency of phylogenetically diverse reductive dehalogenase-homologous genes in deep subseafloor sedimentary metagenomes.</title>
        <authorList>
            <person name="Kawai M."/>
            <person name="Futagami T."/>
            <person name="Toyoda A."/>
            <person name="Takaki Y."/>
            <person name="Nishi S."/>
            <person name="Hori S."/>
            <person name="Arai W."/>
            <person name="Tsubouchi T."/>
            <person name="Morono Y."/>
            <person name="Uchiyama I."/>
            <person name="Ito T."/>
            <person name="Fujiyama A."/>
            <person name="Inagaki F."/>
            <person name="Takami H."/>
        </authorList>
    </citation>
    <scope>NUCLEOTIDE SEQUENCE</scope>
    <source>
        <strain evidence="2">Expedition CK06-06</strain>
    </source>
</reference>
<evidence type="ECO:0000259" key="1">
    <source>
        <dbReference type="PROSITE" id="PS51832"/>
    </source>
</evidence>
<dbReference type="Pfam" id="PF13487">
    <property type="entry name" value="HD_5"/>
    <property type="match status" value="1"/>
</dbReference>
<sequence length="244" mass="28152">MNRNDKFYNMEEATEMLGISEQEVINMITLKKIDEENLKEVIKEARNNMYKNKLLKRNSIYNSIISSLERILWEKNQQTKGHTERLKRLALQLGRAINLPQNKLDELVLLPTFHDIGKIAIPDKILMKKGKLTVKEWKIIKRHPEIGYKIAESTPQIAQIAGDILSHHEWWNGAGYPQGLGGGYITVNACITSIVDAYDVMTFGRPYREAISEEEAIEELRRCSGTQFNPMLVRKFVILLKKLN</sequence>
<dbReference type="InterPro" id="IPR037522">
    <property type="entry name" value="HD_GYP_dom"/>
</dbReference>
<dbReference type="PROSITE" id="PS51832">
    <property type="entry name" value="HD_GYP"/>
    <property type="match status" value="1"/>
</dbReference>
<dbReference type="PANTHER" id="PTHR43155">
    <property type="entry name" value="CYCLIC DI-GMP PHOSPHODIESTERASE PA4108-RELATED"/>
    <property type="match status" value="1"/>
</dbReference>
<evidence type="ECO:0000313" key="2">
    <source>
        <dbReference type="EMBL" id="GAG74458.1"/>
    </source>
</evidence>
<accession>X1AQB3</accession>
<dbReference type="InterPro" id="IPR003607">
    <property type="entry name" value="HD/PDEase_dom"/>
</dbReference>
<name>X1AQB3_9ZZZZ</name>